<comment type="caution">
    <text evidence="3">The sequence shown here is derived from an EMBL/GenBank/DDBJ whole genome shotgun (WGS) entry which is preliminary data.</text>
</comment>
<evidence type="ECO:0000256" key="1">
    <source>
        <dbReference type="ARBA" id="ARBA00022737"/>
    </source>
</evidence>
<keyword evidence="6" id="KW-1185">Reference proteome</keyword>
<reference evidence="4" key="2">
    <citation type="submission" date="2024-04" db="EMBL/GenBank/DDBJ databases">
        <authorList>
            <person name="Chen Y."/>
            <person name="Shah S."/>
            <person name="Dougan E. K."/>
            <person name="Thang M."/>
            <person name="Chan C."/>
        </authorList>
    </citation>
    <scope>NUCLEOTIDE SEQUENCE [LARGE SCALE GENOMIC DNA]</scope>
</reference>
<organism evidence="3">
    <name type="scientific">Cladocopium goreaui</name>
    <dbReference type="NCBI Taxonomy" id="2562237"/>
    <lineage>
        <taxon>Eukaryota</taxon>
        <taxon>Sar</taxon>
        <taxon>Alveolata</taxon>
        <taxon>Dinophyceae</taxon>
        <taxon>Suessiales</taxon>
        <taxon>Symbiodiniaceae</taxon>
        <taxon>Cladocopium</taxon>
    </lineage>
</organism>
<evidence type="ECO:0000313" key="6">
    <source>
        <dbReference type="Proteomes" id="UP001152797"/>
    </source>
</evidence>
<dbReference type="InterPro" id="IPR039663">
    <property type="entry name" value="AIP/AIPL1/TTC9"/>
</dbReference>
<dbReference type="SUPFAM" id="SSF48452">
    <property type="entry name" value="TPR-like"/>
    <property type="match status" value="1"/>
</dbReference>
<evidence type="ECO:0000256" key="2">
    <source>
        <dbReference type="ARBA" id="ARBA00022803"/>
    </source>
</evidence>
<dbReference type="EMBL" id="CAMXCT030000002">
    <property type="protein sequence ID" value="CAL4759615.1"/>
    <property type="molecule type" value="Genomic_DNA"/>
</dbReference>
<name>A0A9P1FDS0_9DINO</name>
<evidence type="ECO:0000313" key="3">
    <source>
        <dbReference type="EMBL" id="CAI3972303.1"/>
    </source>
</evidence>
<reference evidence="3" key="1">
    <citation type="submission" date="2022-10" db="EMBL/GenBank/DDBJ databases">
        <authorList>
            <person name="Chen Y."/>
            <person name="Dougan E. K."/>
            <person name="Chan C."/>
            <person name="Rhodes N."/>
            <person name="Thang M."/>
        </authorList>
    </citation>
    <scope>NUCLEOTIDE SEQUENCE</scope>
</reference>
<proteinExistence type="predicted"/>
<dbReference type="Proteomes" id="UP001152797">
    <property type="component" value="Unassembled WGS sequence"/>
</dbReference>
<dbReference type="InterPro" id="IPR011990">
    <property type="entry name" value="TPR-like_helical_dom_sf"/>
</dbReference>
<dbReference type="Gene3D" id="1.25.40.10">
    <property type="entry name" value="Tetratricopeptide repeat domain"/>
    <property type="match status" value="1"/>
</dbReference>
<evidence type="ECO:0000313" key="5">
    <source>
        <dbReference type="EMBL" id="CAL4759615.1"/>
    </source>
</evidence>
<dbReference type="PANTHER" id="PTHR11242">
    <property type="entry name" value="ARYL HYDROCARBON RECEPTOR INTERACTING PROTEIN RELATED"/>
    <property type="match status" value="1"/>
</dbReference>
<dbReference type="AlphaFoldDB" id="A0A9P1FDS0"/>
<dbReference type="EMBL" id="CAMXCT020000002">
    <property type="protein sequence ID" value="CAL1125678.1"/>
    <property type="molecule type" value="Genomic_DNA"/>
</dbReference>
<keyword evidence="1" id="KW-0677">Repeat</keyword>
<keyword evidence="2" id="KW-0802">TPR repeat</keyword>
<gene>
    <name evidence="3" type="ORF">C1SCF055_LOCUS893</name>
</gene>
<dbReference type="PANTHER" id="PTHR11242:SF0">
    <property type="entry name" value="TPR_REGION DOMAIN-CONTAINING PROTEIN"/>
    <property type="match status" value="1"/>
</dbReference>
<dbReference type="OrthoDB" id="435771at2759"/>
<dbReference type="EMBL" id="CAMXCT010000002">
    <property type="protein sequence ID" value="CAI3972303.1"/>
    <property type="molecule type" value="Genomic_DNA"/>
</dbReference>
<evidence type="ECO:0000313" key="4">
    <source>
        <dbReference type="EMBL" id="CAL1125678.1"/>
    </source>
</evidence>
<accession>A0A9P1FDS0</accession>
<protein>
    <submittedName>
        <fullName evidence="5">Ribonuclease H</fullName>
    </submittedName>
</protein>
<sequence>MDREEMRQQGMRPKMPAYDETPLCSVGKVVRVTLPSGQLRRAMVECVEENEDTVDVAYIDAAEKDQSDATVPTSWLRPLEPGELIFLEPNAFANRLEGATNAKEVGNVLFKLGDVEAAADLYGRALEALERAPCARNTWILANRHGMLLPGKVVLVDDSGKANVELRSEKSVEVVRGIPQNALIGVQLEHLLLQGSLHLNRSRALTQMGQQQEAAQDLSVVIALWAAYSASGSSMQTECKEQLIKAYYLRAKTRISRQRPEPARADIRSAWAVGPSTATAALLRQAERDVEIMEKEKVRSNKKLAKEIAKLADVAMSGKGTVQRAVSDCARCIPKISKVQVG</sequence>